<accession>A0ABN6X8T0</accession>
<dbReference type="SMART" id="SM00662">
    <property type="entry name" value="RPOLD"/>
    <property type="match status" value="1"/>
</dbReference>
<reference evidence="6" key="1">
    <citation type="journal article" date="2019" name="Int. J. Syst. Evol. Microbiol.">
        <title>The Global Catalogue of Microorganisms (GCM) 10K type strain sequencing project: providing services to taxonomists for standard genome sequencing and annotation.</title>
        <authorList>
            <consortium name="The Broad Institute Genomics Platform"/>
            <consortium name="The Broad Institute Genome Sequencing Center for Infectious Disease"/>
            <person name="Wu L."/>
            <person name="Ma J."/>
        </authorList>
    </citation>
    <scope>NUCLEOTIDE SEQUENCE [LARGE SCALE GENOMIC DNA]</scope>
    <source>
        <strain evidence="6">NBRC 106310</strain>
    </source>
</reference>
<dbReference type="InterPro" id="IPR011263">
    <property type="entry name" value="DNA-dir_RNA_pol_RpoA/D/Rpb3"/>
</dbReference>
<keyword evidence="6" id="KW-1185">Reference proteome</keyword>
<feature type="domain" description="DNA-directed RNA polymerase RpoA/D/Rpb3-type" evidence="4">
    <location>
        <begin position="18"/>
        <end position="207"/>
    </location>
</feature>
<proteinExistence type="predicted"/>
<dbReference type="SUPFAM" id="SSF56553">
    <property type="entry name" value="Insert subdomain of RNA polymerase alpha subunit"/>
    <property type="match status" value="1"/>
</dbReference>
<feature type="region of interest" description="Disordered" evidence="3">
    <location>
        <begin position="200"/>
        <end position="224"/>
    </location>
</feature>
<dbReference type="InterPro" id="IPR011262">
    <property type="entry name" value="DNA-dir_RNA_pol_insert"/>
</dbReference>
<dbReference type="NCBIfam" id="TIGR02027">
    <property type="entry name" value="rpoA"/>
    <property type="match status" value="1"/>
</dbReference>
<evidence type="ECO:0000313" key="6">
    <source>
        <dbReference type="Proteomes" id="UP001321543"/>
    </source>
</evidence>
<dbReference type="CDD" id="cd06928">
    <property type="entry name" value="RNAP_alpha_NTD"/>
    <property type="match status" value="1"/>
</dbReference>
<name>A0ABN6X8T0_9MICO</name>
<evidence type="ECO:0000259" key="4">
    <source>
        <dbReference type="SMART" id="SM00662"/>
    </source>
</evidence>
<dbReference type="SUPFAM" id="SSF55257">
    <property type="entry name" value="RBP11-like subunits of RNA polymerase"/>
    <property type="match status" value="1"/>
</dbReference>
<organism evidence="5 6">
    <name type="scientific">Microbacterium suwonense</name>
    <dbReference type="NCBI Taxonomy" id="683047"/>
    <lineage>
        <taxon>Bacteria</taxon>
        <taxon>Bacillati</taxon>
        <taxon>Actinomycetota</taxon>
        <taxon>Actinomycetes</taxon>
        <taxon>Micrococcales</taxon>
        <taxon>Microbacteriaceae</taxon>
        <taxon>Microbacterium</taxon>
    </lineage>
</organism>
<evidence type="ECO:0000256" key="3">
    <source>
        <dbReference type="SAM" id="MobiDB-lite"/>
    </source>
</evidence>
<dbReference type="InterPro" id="IPR011773">
    <property type="entry name" value="DNA-dir_RpoA"/>
</dbReference>
<evidence type="ECO:0000313" key="5">
    <source>
        <dbReference type="EMBL" id="BDZ40635.1"/>
    </source>
</evidence>
<dbReference type="Proteomes" id="UP001321543">
    <property type="component" value="Chromosome"/>
</dbReference>
<dbReference type="Pfam" id="PF01000">
    <property type="entry name" value="RNA_pol_A_bac"/>
    <property type="match status" value="1"/>
</dbReference>
<protein>
    <recommendedName>
        <fullName evidence="4">DNA-directed RNA polymerase RpoA/D/Rpb3-type domain-containing protein</fullName>
    </recommendedName>
</protein>
<dbReference type="Gene3D" id="3.30.1360.10">
    <property type="entry name" value="RNA polymerase, RBP11-like subunit"/>
    <property type="match status" value="1"/>
</dbReference>
<gene>
    <name evidence="5" type="ORF">GCM10025863_32490</name>
</gene>
<sequence length="224" mass="24299">MLIAQRPTLTEEKISENRSRFIIEPLEPGFGYTIGNALRRSLLSSIPGASVTTIRIDGVLHEFSTIPGVKEDVTEIILNIKQLVVSSERDEPITAYLRKTGAGEVTAADISAPAGVEVHNPDLVIATLNDTARFELELTIERGRGYVSASQNRNEYAEAGQIPVDSIYSPVLKVAYRVDATRAGERTDFDKLVLDVETKSAISPATPSHRRPRPSPSCSASPAS</sequence>
<dbReference type="InterPro" id="IPR036643">
    <property type="entry name" value="RNApol_insert_sf"/>
</dbReference>
<evidence type="ECO:0000256" key="1">
    <source>
        <dbReference type="ARBA" id="ARBA00022478"/>
    </source>
</evidence>
<dbReference type="InterPro" id="IPR036603">
    <property type="entry name" value="RBP11-like"/>
</dbReference>
<dbReference type="Pfam" id="PF01193">
    <property type="entry name" value="RNA_pol_L"/>
    <property type="match status" value="1"/>
</dbReference>
<dbReference type="Gene3D" id="2.170.120.12">
    <property type="entry name" value="DNA-directed RNA polymerase, insert domain"/>
    <property type="match status" value="1"/>
</dbReference>
<keyword evidence="1" id="KW-0240">DNA-directed RNA polymerase</keyword>
<evidence type="ECO:0000256" key="2">
    <source>
        <dbReference type="ARBA" id="ARBA00023163"/>
    </source>
</evidence>
<dbReference type="EMBL" id="AP027728">
    <property type="protein sequence ID" value="BDZ40635.1"/>
    <property type="molecule type" value="Genomic_DNA"/>
</dbReference>
<keyword evidence="2" id="KW-0804">Transcription</keyword>